<sequence>MAMKFAACLVRCRRQRVDIQLRICFRWKDGNALDVELADNNG</sequence>
<dbReference type="EMBL" id="JACHGB010000009">
    <property type="protein sequence ID" value="MBB5273871.1"/>
    <property type="molecule type" value="Genomic_DNA"/>
</dbReference>
<dbReference type="AlphaFoldDB" id="A0A7W8HKP9"/>
<comment type="caution">
    <text evidence="1">The sequence shown here is derived from an EMBL/GenBank/DDBJ whole genome shotgun (WGS) entry which is preliminary data.</text>
</comment>
<proteinExistence type="predicted"/>
<evidence type="ECO:0000313" key="1">
    <source>
        <dbReference type="EMBL" id="MBB5273871.1"/>
    </source>
</evidence>
<organism evidence="1 2">
    <name type="scientific">Quisquiliibacterium transsilvanicum</name>
    <dbReference type="NCBI Taxonomy" id="1549638"/>
    <lineage>
        <taxon>Bacteria</taxon>
        <taxon>Pseudomonadati</taxon>
        <taxon>Pseudomonadota</taxon>
        <taxon>Betaproteobacteria</taxon>
        <taxon>Burkholderiales</taxon>
        <taxon>Burkholderiaceae</taxon>
        <taxon>Quisquiliibacterium</taxon>
    </lineage>
</organism>
<dbReference type="Proteomes" id="UP000532440">
    <property type="component" value="Unassembled WGS sequence"/>
</dbReference>
<protein>
    <submittedName>
        <fullName evidence="1">Uncharacterized protein</fullName>
    </submittedName>
</protein>
<gene>
    <name evidence="1" type="ORF">HNQ70_003903</name>
</gene>
<dbReference type="RefSeq" id="WP_281381719.1">
    <property type="nucleotide sequence ID" value="NZ_BAABEW010000005.1"/>
</dbReference>
<evidence type="ECO:0000313" key="2">
    <source>
        <dbReference type="Proteomes" id="UP000532440"/>
    </source>
</evidence>
<name>A0A7W8HKP9_9BURK</name>
<keyword evidence="2" id="KW-1185">Reference proteome</keyword>
<accession>A0A7W8HKP9</accession>
<reference evidence="1 2" key="1">
    <citation type="submission" date="2020-08" db="EMBL/GenBank/DDBJ databases">
        <title>Genomic Encyclopedia of Type Strains, Phase IV (KMG-IV): sequencing the most valuable type-strain genomes for metagenomic binning, comparative biology and taxonomic classification.</title>
        <authorList>
            <person name="Goeker M."/>
        </authorList>
    </citation>
    <scope>NUCLEOTIDE SEQUENCE [LARGE SCALE GENOMIC DNA]</scope>
    <source>
        <strain evidence="1 2">DSM 29781</strain>
    </source>
</reference>